<keyword evidence="1" id="KW-1277">Toxin-antitoxin system</keyword>
<protein>
    <submittedName>
        <fullName evidence="2">Type II toxin-antitoxin system RelE/ParE family toxin</fullName>
    </submittedName>
</protein>
<evidence type="ECO:0000313" key="3">
    <source>
        <dbReference type="Proteomes" id="UP000598820"/>
    </source>
</evidence>
<comment type="caution">
    <text evidence="2">The sequence shown here is derived from an EMBL/GenBank/DDBJ whole genome shotgun (WGS) entry which is preliminary data.</text>
</comment>
<dbReference type="Pfam" id="PF05016">
    <property type="entry name" value="ParE_toxin"/>
    <property type="match status" value="1"/>
</dbReference>
<keyword evidence="3" id="KW-1185">Reference proteome</keyword>
<proteinExistence type="predicted"/>
<evidence type="ECO:0000313" key="2">
    <source>
        <dbReference type="EMBL" id="MBD2701146.1"/>
    </source>
</evidence>
<name>A0A926XWE3_9BACT</name>
<dbReference type="InterPro" id="IPR007712">
    <property type="entry name" value="RelE/ParE_toxin"/>
</dbReference>
<reference evidence="2" key="1">
    <citation type="submission" date="2020-09" db="EMBL/GenBank/DDBJ databases">
        <authorList>
            <person name="Kim M.K."/>
        </authorList>
    </citation>
    <scope>NUCLEOTIDE SEQUENCE</scope>
    <source>
        <strain evidence="2">BT702</strain>
    </source>
</reference>
<sequence>MDGPNKFRVVFTEQADLDRDRIIDELIKRNPESGLQWLDAYEFTESLFTSNPYLYQEHLLFVRRAHLRRFPYTIYYVVDEINTLVLIIAVLHQKQDPAIILERLNIEF</sequence>
<dbReference type="Gene3D" id="3.30.2310.20">
    <property type="entry name" value="RelE-like"/>
    <property type="match status" value="1"/>
</dbReference>
<accession>A0A926XWE3</accession>
<dbReference type="Proteomes" id="UP000598820">
    <property type="component" value="Unassembled WGS sequence"/>
</dbReference>
<dbReference type="InterPro" id="IPR035093">
    <property type="entry name" value="RelE/ParE_toxin_dom_sf"/>
</dbReference>
<dbReference type="RefSeq" id="WP_190886999.1">
    <property type="nucleotide sequence ID" value="NZ_JACWZY010000007.1"/>
</dbReference>
<evidence type="ECO:0000256" key="1">
    <source>
        <dbReference type="ARBA" id="ARBA00022649"/>
    </source>
</evidence>
<organism evidence="2 3">
    <name type="scientific">Spirosoma profusum</name>
    <dbReference type="NCBI Taxonomy" id="2771354"/>
    <lineage>
        <taxon>Bacteria</taxon>
        <taxon>Pseudomonadati</taxon>
        <taxon>Bacteroidota</taxon>
        <taxon>Cytophagia</taxon>
        <taxon>Cytophagales</taxon>
        <taxon>Cytophagaceae</taxon>
        <taxon>Spirosoma</taxon>
    </lineage>
</organism>
<gene>
    <name evidence="2" type="ORF">IC229_10905</name>
</gene>
<dbReference type="EMBL" id="JACWZY010000007">
    <property type="protein sequence ID" value="MBD2701146.1"/>
    <property type="molecule type" value="Genomic_DNA"/>
</dbReference>
<dbReference type="AlphaFoldDB" id="A0A926XWE3"/>